<feature type="domain" description="Signal transduction histidine kinase dimerisation/phosphoacceptor" evidence="1">
    <location>
        <begin position="1"/>
        <end position="46"/>
    </location>
</feature>
<reference evidence="2" key="1">
    <citation type="submission" date="2022-03" db="EMBL/GenBank/DDBJ databases">
        <title>Draft genome sequence of Aduncisulcus paluster, a free-living microaerophilic Fornicata.</title>
        <authorList>
            <person name="Yuyama I."/>
            <person name="Kume K."/>
            <person name="Tamura T."/>
            <person name="Inagaki Y."/>
            <person name="Hashimoto T."/>
        </authorList>
    </citation>
    <scope>NUCLEOTIDE SEQUENCE</scope>
    <source>
        <strain evidence="2">NY0171</strain>
    </source>
</reference>
<dbReference type="Pfam" id="PF00512">
    <property type="entry name" value="HisKA"/>
    <property type="match status" value="1"/>
</dbReference>
<name>A0ABQ5KA49_9EUKA</name>
<evidence type="ECO:0000313" key="2">
    <source>
        <dbReference type="EMBL" id="GKT29410.1"/>
    </source>
</evidence>
<dbReference type="SUPFAM" id="SSF47384">
    <property type="entry name" value="Homodimeric domain of signal transducing histidine kinase"/>
    <property type="match status" value="1"/>
</dbReference>
<dbReference type="EMBL" id="BQXS01000834">
    <property type="protein sequence ID" value="GKT29410.1"/>
    <property type="molecule type" value="Genomic_DNA"/>
</dbReference>
<dbReference type="Gene3D" id="1.10.287.130">
    <property type="match status" value="1"/>
</dbReference>
<evidence type="ECO:0000313" key="3">
    <source>
        <dbReference type="Proteomes" id="UP001057375"/>
    </source>
</evidence>
<dbReference type="InterPro" id="IPR003661">
    <property type="entry name" value="HisK_dim/P_dom"/>
</dbReference>
<organism evidence="2 3">
    <name type="scientific">Aduncisulcus paluster</name>
    <dbReference type="NCBI Taxonomy" id="2918883"/>
    <lineage>
        <taxon>Eukaryota</taxon>
        <taxon>Metamonada</taxon>
        <taxon>Carpediemonas-like organisms</taxon>
        <taxon>Aduncisulcus</taxon>
    </lineage>
</organism>
<keyword evidence="3" id="KW-1185">Reference proteome</keyword>
<protein>
    <submittedName>
        <fullName evidence="2">Response regulator</fullName>
    </submittedName>
</protein>
<dbReference type="CDD" id="cd00082">
    <property type="entry name" value="HisKA"/>
    <property type="match status" value="1"/>
</dbReference>
<feature type="non-terminal residue" evidence="2">
    <location>
        <position position="150"/>
    </location>
</feature>
<accession>A0ABQ5KA49</accession>
<dbReference type="Proteomes" id="UP001057375">
    <property type="component" value="Unassembled WGS sequence"/>
</dbReference>
<sequence>MRTPLAGIIGSLHVLDHMDLSSEAKKYVQKCVVSAERFKDVVNNSLSDLAGNHDPQKKINLSLGLGLPDAIVCNRKVLSQTLFCLINSALEIFPDSDVTAGVKLDPPVDDNSLIAFYVSGEGCVPVFSGGSFSGCLEQNAKVIGGELYFE</sequence>
<evidence type="ECO:0000259" key="1">
    <source>
        <dbReference type="Pfam" id="PF00512"/>
    </source>
</evidence>
<gene>
    <name evidence="2" type="ORF">ADUPG1_001178</name>
</gene>
<proteinExistence type="predicted"/>
<comment type="caution">
    <text evidence="2">The sequence shown here is derived from an EMBL/GenBank/DDBJ whole genome shotgun (WGS) entry which is preliminary data.</text>
</comment>
<dbReference type="InterPro" id="IPR036097">
    <property type="entry name" value="HisK_dim/P_sf"/>
</dbReference>